<evidence type="ECO:0000256" key="1">
    <source>
        <dbReference type="SAM" id="SignalP"/>
    </source>
</evidence>
<evidence type="ECO:0000313" key="2">
    <source>
        <dbReference type="EMBL" id="GMR33348.1"/>
    </source>
</evidence>
<organism evidence="2 3">
    <name type="scientific">Pristionchus mayeri</name>
    <dbReference type="NCBI Taxonomy" id="1317129"/>
    <lineage>
        <taxon>Eukaryota</taxon>
        <taxon>Metazoa</taxon>
        <taxon>Ecdysozoa</taxon>
        <taxon>Nematoda</taxon>
        <taxon>Chromadorea</taxon>
        <taxon>Rhabditida</taxon>
        <taxon>Rhabditina</taxon>
        <taxon>Diplogasteromorpha</taxon>
        <taxon>Diplogasteroidea</taxon>
        <taxon>Neodiplogasteridae</taxon>
        <taxon>Pristionchus</taxon>
    </lineage>
</organism>
<evidence type="ECO:0008006" key="4">
    <source>
        <dbReference type="Google" id="ProtNLM"/>
    </source>
</evidence>
<dbReference type="Proteomes" id="UP001328107">
    <property type="component" value="Unassembled WGS sequence"/>
</dbReference>
<dbReference type="EMBL" id="BTRK01000001">
    <property type="protein sequence ID" value="GMR33348.1"/>
    <property type="molecule type" value="Genomic_DNA"/>
</dbReference>
<keyword evidence="1" id="KW-0732">Signal</keyword>
<dbReference type="AlphaFoldDB" id="A0AAN5C1H8"/>
<accession>A0AAN5C1H8</accession>
<feature type="chain" id="PRO_5043033356" description="Apple domain-containing protein" evidence="1">
    <location>
        <begin position="24"/>
        <end position="288"/>
    </location>
</feature>
<keyword evidence="3" id="KW-1185">Reference proteome</keyword>
<gene>
    <name evidence="2" type="ORF">PMAYCL1PPCAC_03543</name>
</gene>
<reference evidence="3" key="1">
    <citation type="submission" date="2022-10" db="EMBL/GenBank/DDBJ databases">
        <title>Genome assembly of Pristionchus species.</title>
        <authorList>
            <person name="Yoshida K."/>
            <person name="Sommer R.J."/>
        </authorList>
    </citation>
    <scope>NUCLEOTIDE SEQUENCE [LARGE SCALE GENOMIC DNA]</scope>
    <source>
        <strain evidence="3">RS5460</strain>
    </source>
</reference>
<sequence length="288" mass="31388">FSLSSLSMRGSFIFLLVIQHAFAATCFLEETSTTPYVTMSVTIEQSLQWCHTACADTPGCISVVYDESNGSCVKQTDSPVLSPATCHAPYTRNYMSDVGCPYGDPMAAMGTDPCCRLMPFVLEYNSTKVCPQRKCDSTGGPPIIVRYRDAVTGELKTADNANRNQLTYDDTTKLWKIHYKDGWGEWTVYASAIACAEVKDPSACPCEPIIVYGEPNLNPKGPILTETTPACPYPYYPKVIVRNAKTNTRTLEDPNTFMLICMGGSWMACGNASSTYTATKIAGCGTPP</sequence>
<dbReference type="Gene3D" id="3.50.4.10">
    <property type="entry name" value="Hepatocyte Growth Factor"/>
    <property type="match status" value="1"/>
</dbReference>
<protein>
    <recommendedName>
        <fullName evidence="4">Apple domain-containing protein</fullName>
    </recommendedName>
</protein>
<name>A0AAN5C1H8_9BILA</name>
<feature type="non-terminal residue" evidence="2">
    <location>
        <position position="1"/>
    </location>
</feature>
<proteinExistence type="predicted"/>
<feature type="signal peptide" evidence="1">
    <location>
        <begin position="1"/>
        <end position="23"/>
    </location>
</feature>
<comment type="caution">
    <text evidence="2">The sequence shown here is derived from an EMBL/GenBank/DDBJ whole genome shotgun (WGS) entry which is preliminary data.</text>
</comment>
<evidence type="ECO:0000313" key="3">
    <source>
        <dbReference type="Proteomes" id="UP001328107"/>
    </source>
</evidence>